<keyword evidence="10" id="KW-0012">Acyltransferase</keyword>
<dbReference type="GO" id="GO:0019432">
    <property type="term" value="P:triglyceride biosynthetic process"/>
    <property type="evidence" value="ECO:0007669"/>
    <property type="project" value="TreeGrafter"/>
</dbReference>
<evidence type="ECO:0000256" key="3">
    <source>
        <dbReference type="ARBA" id="ARBA00022516"/>
    </source>
</evidence>
<dbReference type="EC" id="2.3.1.-" evidence="11"/>
<feature type="region of interest" description="Disordered" evidence="12">
    <location>
        <begin position="1"/>
        <end position="24"/>
    </location>
</feature>
<keyword evidence="6 11" id="KW-0256">Endoplasmic reticulum</keyword>
<keyword evidence="3" id="KW-0444">Lipid biosynthesis</keyword>
<dbReference type="AlphaFoldDB" id="A0A671M3S7"/>
<evidence type="ECO:0000256" key="6">
    <source>
        <dbReference type="ARBA" id="ARBA00022824"/>
    </source>
</evidence>
<dbReference type="CDD" id="cd07987">
    <property type="entry name" value="LPLAT_MGAT-like"/>
    <property type="match status" value="1"/>
</dbReference>
<feature type="compositionally biased region" description="Polar residues" evidence="12">
    <location>
        <begin position="1"/>
        <end position="10"/>
    </location>
</feature>
<dbReference type="GO" id="GO:0004144">
    <property type="term" value="F:diacylglycerol O-acyltransferase activity"/>
    <property type="evidence" value="ECO:0007669"/>
    <property type="project" value="TreeGrafter"/>
</dbReference>
<evidence type="ECO:0000256" key="7">
    <source>
        <dbReference type="ARBA" id="ARBA00022989"/>
    </source>
</evidence>
<dbReference type="Ensembl" id="ENSSANT00000029427.1">
    <property type="protein sequence ID" value="ENSSANP00000027641.1"/>
    <property type="gene ID" value="ENSSANG00000014182.1"/>
</dbReference>
<keyword evidence="9 11" id="KW-0472">Membrane</keyword>
<protein>
    <recommendedName>
        <fullName evidence="11">Acyltransferase</fullName>
        <ecNumber evidence="11">2.3.1.-</ecNumber>
    </recommendedName>
</protein>
<gene>
    <name evidence="13" type="primary">mogat3a</name>
</gene>
<evidence type="ECO:0000256" key="2">
    <source>
        <dbReference type="ARBA" id="ARBA00005420"/>
    </source>
</evidence>
<comment type="similarity">
    <text evidence="2 11">Belongs to the diacylglycerol acyltransferase family.</text>
</comment>
<comment type="subcellular location">
    <subcellularLocation>
        <location evidence="1 11">Endoplasmic reticulum membrane</location>
        <topology evidence="1 11">Multi-pass membrane protein</topology>
    </subcellularLocation>
</comment>
<name>A0A671M3S7_9TELE</name>
<keyword evidence="7 11" id="KW-1133">Transmembrane helix</keyword>
<evidence type="ECO:0000256" key="9">
    <source>
        <dbReference type="ARBA" id="ARBA00023136"/>
    </source>
</evidence>
<reference evidence="13" key="2">
    <citation type="submission" date="2025-09" db="UniProtKB">
        <authorList>
            <consortium name="Ensembl"/>
        </authorList>
    </citation>
    <scope>IDENTIFICATION</scope>
</reference>
<sequence>MLDVSASTHGSRVRSHTRSCSNKPDARLSSAAQVCLAAFVLLCLSDWWILAALYAGWLYLDRDTPSCGGRRSNWVRSWRVWTYFRDYFPITLMKTADLDPRYNYLFGFHPHGVLVAGGFGNFCTEASGFSRMFPGLTPYLLMLPFWFRVPFFREYIMGGGLVSCEKASASYLLSRPGGGQAAVIAVGGAPESLDARPGALTLQLLQRKGFVKLNELFDQMQNPAGSALRRVQDRLQRMMGVALPLFHARGVFQYSFGLLPYRKPIHTVVGRPIPVAQNPCPSKDDIDALHTLYMEALMQVFEENKKNYGIPEDKHLTFI</sequence>
<keyword evidence="4 11" id="KW-0808">Transferase</keyword>
<dbReference type="Proteomes" id="UP000472260">
    <property type="component" value="Unassembled WGS sequence"/>
</dbReference>
<evidence type="ECO:0000256" key="4">
    <source>
        <dbReference type="ARBA" id="ARBA00022679"/>
    </source>
</evidence>
<evidence type="ECO:0000256" key="10">
    <source>
        <dbReference type="ARBA" id="ARBA00023315"/>
    </source>
</evidence>
<dbReference type="GO" id="GO:0005789">
    <property type="term" value="C:endoplasmic reticulum membrane"/>
    <property type="evidence" value="ECO:0007669"/>
    <property type="project" value="UniProtKB-SubCell"/>
</dbReference>
<reference evidence="13" key="1">
    <citation type="submission" date="2025-08" db="UniProtKB">
        <authorList>
            <consortium name="Ensembl"/>
        </authorList>
    </citation>
    <scope>IDENTIFICATION</scope>
</reference>
<keyword evidence="8" id="KW-0443">Lipid metabolism</keyword>
<dbReference type="PANTHER" id="PTHR12317:SF78">
    <property type="entry name" value="ACYLTRANSFERASE"/>
    <property type="match status" value="1"/>
</dbReference>
<dbReference type="Pfam" id="PF03982">
    <property type="entry name" value="DAGAT"/>
    <property type="match status" value="1"/>
</dbReference>
<accession>A0A671M3S7</accession>
<organism evidence="13 14">
    <name type="scientific">Sinocyclocheilus anshuiensis</name>
    <dbReference type="NCBI Taxonomy" id="1608454"/>
    <lineage>
        <taxon>Eukaryota</taxon>
        <taxon>Metazoa</taxon>
        <taxon>Chordata</taxon>
        <taxon>Craniata</taxon>
        <taxon>Vertebrata</taxon>
        <taxon>Euteleostomi</taxon>
        <taxon>Actinopterygii</taxon>
        <taxon>Neopterygii</taxon>
        <taxon>Teleostei</taxon>
        <taxon>Ostariophysi</taxon>
        <taxon>Cypriniformes</taxon>
        <taxon>Cyprinidae</taxon>
        <taxon>Cyprininae</taxon>
        <taxon>Sinocyclocheilus</taxon>
    </lineage>
</organism>
<dbReference type="InterPro" id="IPR007130">
    <property type="entry name" value="DAGAT"/>
</dbReference>
<keyword evidence="14" id="KW-1185">Reference proteome</keyword>
<evidence type="ECO:0000256" key="5">
    <source>
        <dbReference type="ARBA" id="ARBA00022692"/>
    </source>
</evidence>
<evidence type="ECO:0000313" key="14">
    <source>
        <dbReference type="Proteomes" id="UP000472260"/>
    </source>
</evidence>
<dbReference type="PANTHER" id="PTHR12317">
    <property type="entry name" value="DIACYLGLYCEROL O-ACYLTRANSFERASE"/>
    <property type="match status" value="1"/>
</dbReference>
<keyword evidence="5 11" id="KW-0812">Transmembrane</keyword>
<comment type="caution">
    <text evidence="11">Lacks conserved residue(s) required for the propagation of feature annotation.</text>
</comment>
<evidence type="ECO:0000313" key="13">
    <source>
        <dbReference type="Ensembl" id="ENSSANP00000027641.1"/>
    </source>
</evidence>
<evidence type="ECO:0000256" key="1">
    <source>
        <dbReference type="ARBA" id="ARBA00004477"/>
    </source>
</evidence>
<evidence type="ECO:0000256" key="8">
    <source>
        <dbReference type="ARBA" id="ARBA00023098"/>
    </source>
</evidence>
<evidence type="ECO:0000256" key="12">
    <source>
        <dbReference type="SAM" id="MobiDB-lite"/>
    </source>
</evidence>
<feature type="transmembrane region" description="Helical" evidence="11">
    <location>
        <begin position="31"/>
        <end position="60"/>
    </location>
</feature>
<proteinExistence type="inferred from homology"/>
<evidence type="ECO:0000256" key="11">
    <source>
        <dbReference type="RuleBase" id="RU367023"/>
    </source>
</evidence>